<dbReference type="PANTHER" id="PTHR12526:SF636">
    <property type="entry name" value="BLL3647 PROTEIN"/>
    <property type="match status" value="1"/>
</dbReference>
<dbReference type="Gene3D" id="3.40.50.2000">
    <property type="entry name" value="Glycogen Phosphorylase B"/>
    <property type="match status" value="1"/>
</dbReference>
<dbReference type="AlphaFoldDB" id="A0AB39KXW7"/>
<proteinExistence type="predicted"/>
<keyword evidence="2" id="KW-0808">Transferase</keyword>
<dbReference type="PANTHER" id="PTHR12526">
    <property type="entry name" value="GLYCOSYLTRANSFERASE"/>
    <property type="match status" value="1"/>
</dbReference>
<protein>
    <submittedName>
        <fullName evidence="2">Glycosyltransferase family 4 protein</fullName>
        <ecNumber evidence="2">2.4.-.-</ecNumber>
    </submittedName>
</protein>
<dbReference type="CDD" id="cd03801">
    <property type="entry name" value="GT4_PimA-like"/>
    <property type="match status" value="1"/>
</dbReference>
<dbReference type="SUPFAM" id="SSF53756">
    <property type="entry name" value="UDP-Glycosyltransferase/glycogen phosphorylase"/>
    <property type="match status" value="1"/>
</dbReference>
<evidence type="ECO:0000259" key="1">
    <source>
        <dbReference type="Pfam" id="PF00534"/>
    </source>
</evidence>
<dbReference type="EMBL" id="CP158375">
    <property type="protein sequence ID" value="XDO98514.1"/>
    <property type="molecule type" value="Genomic_DNA"/>
</dbReference>
<accession>A0AB39KXW7</accession>
<dbReference type="EC" id="2.4.-.-" evidence="2"/>
<dbReference type="InterPro" id="IPR001296">
    <property type="entry name" value="Glyco_trans_1"/>
</dbReference>
<keyword evidence="2" id="KW-0328">Glycosyltransferase</keyword>
<gene>
    <name evidence="2" type="ORF">ABOZ73_08885</name>
</gene>
<reference evidence="2" key="1">
    <citation type="submission" date="2024-06" db="EMBL/GenBank/DDBJ databases">
        <title>Caulobacter inopinatus, sp. nov.</title>
        <authorList>
            <person name="Donachie S.P."/>
        </authorList>
    </citation>
    <scope>NUCLEOTIDE SEQUENCE</scope>
    <source>
        <strain evidence="2">73W</strain>
    </source>
</reference>
<organism evidence="2">
    <name type="scientific">Caulobacter sp. 73W</name>
    <dbReference type="NCBI Taxonomy" id="3161137"/>
    <lineage>
        <taxon>Bacteria</taxon>
        <taxon>Pseudomonadati</taxon>
        <taxon>Pseudomonadota</taxon>
        <taxon>Alphaproteobacteria</taxon>
        <taxon>Caulobacterales</taxon>
        <taxon>Caulobacteraceae</taxon>
        <taxon>Caulobacter</taxon>
    </lineage>
</organism>
<dbReference type="GO" id="GO:0016757">
    <property type="term" value="F:glycosyltransferase activity"/>
    <property type="evidence" value="ECO:0007669"/>
    <property type="project" value="UniProtKB-KW"/>
</dbReference>
<name>A0AB39KXW7_9CAUL</name>
<dbReference type="Pfam" id="PF00534">
    <property type="entry name" value="Glycos_transf_1"/>
    <property type="match status" value="1"/>
</dbReference>
<feature type="domain" description="Glycosyl transferase family 1" evidence="1">
    <location>
        <begin position="206"/>
        <end position="366"/>
    </location>
</feature>
<evidence type="ECO:0000313" key="2">
    <source>
        <dbReference type="EMBL" id="XDO98514.1"/>
    </source>
</evidence>
<sequence length="432" mass="46493">MKLAIVTPFVQRSAIGRVNAAVADQLATRGHEVQIIRSESVDDPQAPLHPTDLPCRHWSKVDLAALARQVDLAIVNVGDNYLFHGGIFPVLEQVPSLGVFHDLYIYNLFSGWLFDKQLDWKVHDGEIEAVYGPQALDAARAARSGELDMGGIAKVIPMTEWVARRCAGALSHADFYRERLEAVCAGPVGMIPLCGPARPGGPAPARKRKELVVVTLGVMNANKCAAEVIQAIAASDNLKDIVRYRLVGAILDSERERLTALADELGFTGLSIEGAVDDHAFEAAMADADIITCLRRPVLEGASGSVIDGMLSGRPTIVCDAGFYGEQPDDLVCKIGPQVDVEELTAALERLAADPAGRRKMGEKARAYALDALGPQRYAEGLEAAAREIIDALPLLAVGERMGWRLSQLGLDREHPSAERLGLSLQALLAPH</sequence>
<dbReference type="RefSeq" id="WP_369062389.1">
    <property type="nucleotide sequence ID" value="NZ_CP158375.1"/>
</dbReference>